<feature type="region of interest" description="Disordered" evidence="1">
    <location>
        <begin position="87"/>
        <end position="130"/>
    </location>
</feature>
<accession>A0ABQ4C721</accession>
<evidence type="ECO:0000313" key="3">
    <source>
        <dbReference type="Proteomes" id="UP000624325"/>
    </source>
</evidence>
<comment type="caution">
    <text evidence="2">The sequence shown here is derived from an EMBL/GenBank/DDBJ whole genome shotgun (WGS) entry which is preliminary data.</text>
</comment>
<proteinExistence type="predicted"/>
<protein>
    <submittedName>
        <fullName evidence="2">Uncharacterized protein</fullName>
    </submittedName>
</protein>
<keyword evidence="3" id="KW-1185">Reference proteome</keyword>
<dbReference type="Proteomes" id="UP000624325">
    <property type="component" value="Unassembled WGS sequence"/>
</dbReference>
<dbReference type="RefSeq" id="WP_203704669.1">
    <property type="nucleotide sequence ID" value="NZ_BAAALU010000009.1"/>
</dbReference>
<sequence length="130" mass="13785">MTYVTGPNPPTEPPRPTMATIFPDATARVAGVLRELGHSDLADSLPAQHFHGRCHCKPGCTFVLTAPPGSSGSLMIWLEVSEETVGEVSVDPDGQTITNLDIGDPTTLGIPPTWLEDGLSSVPERTRPPT</sequence>
<evidence type="ECO:0000313" key="2">
    <source>
        <dbReference type="EMBL" id="GIF58241.1"/>
    </source>
</evidence>
<organism evidence="2 3">
    <name type="scientific">Asanoa iriomotensis</name>
    <dbReference type="NCBI Taxonomy" id="234613"/>
    <lineage>
        <taxon>Bacteria</taxon>
        <taxon>Bacillati</taxon>
        <taxon>Actinomycetota</taxon>
        <taxon>Actinomycetes</taxon>
        <taxon>Micromonosporales</taxon>
        <taxon>Micromonosporaceae</taxon>
        <taxon>Asanoa</taxon>
    </lineage>
</organism>
<evidence type="ECO:0000256" key="1">
    <source>
        <dbReference type="SAM" id="MobiDB-lite"/>
    </source>
</evidence>
<reference evidence="2 3" key="1">
    <citation type="submission" date="2021-01" db="EMBL/GenBank/DDBJ databases">
        <title>Whole genome shotgun sequence of Asanoa iriomotensis NBRC 100142.</title>
        <authorList>
            <person name="Komaki H."/>
            <person name="Tamura T."/>
        </authorList>
    </citation>
    <scope>NUCLEOTIDE SEQUENCE [LARGE SCALE GENOMIC DNA]</scope>
    <source>
        <strain evidence="2 3">NBRC 100142</strain>
    </source>
</reference>
<name>A0ABQ4C721_9ACTN</name>
<gene>
    <name evidence="2" type="ORF">Air01nite_43360</name>
</gene>
<dbReference type="EMBL" id="BONC01000031">
    <property type="protein sequence ID" value="GIF58241.1"/>
    <property type="molecule type" value="Genomic_DNA"/>
</dbReference>